<evidence type="ECO:0000256" key="9">
    <source>
        <dbReference type="ARBA" id="ARBA00022714"/>
    </source>
</evidence>
<dbReference type="CDD" id="cd03529">
    <property type="entry name" value="Rieske_NirD"/>
    <property type="match status" value="1"/>
</dbReference>
<keyword evidence="11" id="KW-0274">FAD</keyword>
<dbReference type="FunFam" id="3.50.50.60:FF:000033">
    <property type="entry name" value="Nitrite reductase [NAD(P)H], large subunit"/>
    <property type="match status" value="1"/>
</dbReference>
<dbReference type="SUPFAM" id="SSF56014">
    <property type="entry name" value="Nitrite and sulphite reductase 4Fe-4S domain-like"/>
    <property type="match status" value="1"/>
</dbReference>
<dbReference type="Pfam" id="PF18267">
    <property type="entry name" value="Rubredoxin_C"/>
    <property type="match status" value="2"/>
</dbReference>
<evidence type="ECO:0000256" key="3">
    <source>
        <dbReference type="ARBA" id="ARBA00001974"/>
    </source>
</evidence>
<dbReference type="InterPro" id="IPR023753">
    <property type="entry name" value="FAD/NAD-binding_dom"/>
</dbReference>
<protein>
    <submittedName>
        <fullName evidence="19">Nitrite reductase small subunit NirD</fullName>
    </submittedName>
</protein>
<dbReference type="InterPro" id="IPR036136">
    <property type="entry name" value="Nit/Sulf_reduc_fer-like_dom_sf"/>
</dbReference>
<dbReference type="InterPro" id="IPR016156">
    <property type="entry name" value="FAD/NAD-linked_Rdtase_dimer_sf"/>
</dbReference>
<dbReference type="GO" id="GO:0046872">
    <property type="term" value="F:metal ion binding"/>
    <property type="evidence" value="ECO:0007669"/>
    <property type="project" value="UniProtKB-KW"/>
</dbReference>
<dbReference type="SUPFAM" id="SSF50022">
    <property type="entry name" value="ISP domain"/>
    <property type="match status" value="1"/>
</dbReference>
<comment type="cofactor">
    <cofactor evidence="2">
        <name>[4Fe-4S] cluster</name>
        <dbReference type="ChEBI" id="CHEBI:49883"/>
    </cofactor>
</comment>
<dbReference type="PRINTS" id="PR00411">
    <property type="entry name" value="PNDRDTASEI"/>
</dbReference>
<evidence type="ECO:0000256" key="13">
    <source>
        <dbReference type="ARBA" id="ARBA00023004"/>
    </source>
</evidence>
<dbReference type="InterPro" id="IPR052034">
    <property type="entry name" value="NasD-like"/>
</dbReference>
<dbReference type="PROSITE" id="PS51300">
    <property type="entry name" value="NIRD"/>
    <property type="match status" value="1"/>
</dbReference>
<dbReference type="InterPro" id="IPR036922">
    <property type="entry name" value="Rieske_2Fe-2S_sf"/>
</dbReference>
<comment type="caution">
    <text evidence="19">The sequence shown here is derived from an EMBL/GenBank/DDBJ whole genome shotgun (WGS) entry which is preliminary data.</text>
</comment>
<dbReference type="SUPFAM" id="SSF55124">
    <property type="entry name" value="Nitrite/Sulfite reductase N-terminal domain-like"/>
    <property type="match status" value="1"/>
</dbReference>
<evidence type="ECO:0000256" key="7">
    <source>
        <dbReference type="ARBA" id="ARBA00022617"/>
    </source>
</evidence>
<dbReference type="GO" id="GO:0015980">
    <property type="term" value="P:energy derivation by oxidation of organic compounds"/>
    <property type="evidence" value="ECO:0007669"/>
    <property type="project" value="UniProtKB-ARBA"/>
</dbReference>
<evidence type="ECO:0000256" key="11">
    <source>
        <dbReference type="ARBA" id="ARBA00022827"/>
    </source>
</evidence>
<dbReference type="PANTHER" id="PTHR43809">
    <property type="entry name" value="NITRITE REDUCTASE (NADH) LARGE SUBUNIT"/>
    <property type="match status" value="1"/>
</dbReference>
<dbReference type="GO" id="GO:0051539">
    <property type="term" value="F:4 iron, 4 sulfur cluster binding"/>
    <property type="evidence" value="ECO:0007669"/>
    <property type="project" value="UniProtKB-KW"/>
</dbReference>
<dbReference type="Gene3D" id="2.102.10.10">
    <property type="entry name" value="Rieske [2Fe-2S] iron-sulphur domain"/>
    <property type="match status" value="1"/>
</dbReference>
<evidence type="ECO:0000256" key="5">
    <source>
        <dbReference type="ARBA" id="ARBA00010429"/>
    </source>
</evidence>
<dbReference type="SUPFAM" id="SSF51905">
    <property type="entry name" value="FAD/NAD(P)-binding domain"/>
    <property type="match status" value="3"/>
</dbReference>
<dbReference type="InterPro" id="IPR017941">
    <property type="entry name" value="Rieske_2Fe-2S"/>
</dbReference>
<evidence type="ECO:0000313" key="19">
    <source>
        <dbReference type="EMBL" id="NMP28154.1"/>
    </source>
</evidence>
<keyword evidence="6" id="KW-0004">4Fe-4S</keyword>
<dbReference type="CDD" id="cd19944">
    <property type="entry name" value="NirB_Fer2_BFD-like_2"/>
    <property type="match status" value="1"/>
</dbReference>
<reference evidence="19 20" key="2">
    <citation type="submission" date="2020-06" db="EMBL/GenBank/DDBJ databases">
        <title>Polyphasic characterization of a Rahnella strain isolated from tree sap.</title>
        <authorList>
            <person name="Kim I.S."/>
        </authorList>
    </citation>
    <scope>NUCLEOTIDE SEQUENCE [LARGE SCALE GENOMIC DNA]</scope>
    <source>
        <strain evidence="19 20">SAP-1</strain>
    </source>
</reference>
<dbReference type="GO" id="GO:0051537">
    <property type="term" value="F:2 iron, 2 sulfur cluster binding"/>
    <property type="evidence" value="ECO:0007669"/>
    <property type="project" value="UniProtKB-KW"/>
</dbReference>
<dbReference type="GO" id="GO:0050660">
    <property type="term" value="F:flavin adenine dinucleotide binding"/>
    <property type="evidence" value="ECO:0007669"/>
    <property type="project" value="InterPro"/>
</dbReference>
<dbReference type="PRINTS" id="PR00397">
    <property type="entry name" value="SIROHAEM"/>
</dbReference>
<keyword evidence="10" id="KW-0479">Metal-binding</keyword>
<dbReference type="InterPro" id="IPR036188">
    <property type="entry name" value="FAD/NAD-bd_sf"/>
</dbReference>
<dbReference type="Pfam" id="PF03460">
    <property type="entry name" value="NIR_SIR_ferr"/>
    <property type="match status" value="1"/>
</dbReference>
<comment type="pathway">
    <text evidence="4">Nitrogen metabolism; nitrate reduction (assimilation).</text>
</comment>
<dbReference type="EMBL" id="JAADJU010000007">
    <property type="protein sequence ID" value="NMP28154.1"/>
    <property type="molecule type" value="Genomic_DNA"/>
</dbReference>
<evidence type="ECO:0000256" key="1">
    <source>
        <dbReference type="ARBA" id="ARBA00001929"/>
    </source>
</evidence>
<dbReference type="Proteomes" id="UP000585363">
    <property type="component" value="Unassembled WGS sequence"/>
</dbReference>
<comment type="cofactor">
    <cofactor evidence="16">
        <name>[2Fe-2S] cluster</name>
        <dbReference type="ChEBI" id="CHEBI:190135"/>
    </cofactor>
</comment>
<dbReference type="Pfam" id="PF13806">
    <property type="entry name" value="Rieske_2"/>
    <property type="match status" value="1"/>
</dbReference>
<dbReference type="NCBIfam" id="TIGR02374">
    <property type="entry name" value="nitri_red_nirB"/>
    <property type="match status" value="1"/>
</dbReference>
<evidence type="ECO:0000256" key="12">
    <source>
        <dbReference type="ARBA" id="ARBA00023002"/>
    </source>
</evidence>
<organism evidence="19 20">
    <name type="scientific">Rouxiella aceris</name>
    <dbReference type="NCBI Taxonomy" id="2703884"/>
    <lineage>
        <taxon>Bacteria</taxon>
        <taxon>Pseudomonadati</taxon>
        <taxon>Pseudomonadota</taxon>
        <taxon>Gammaproteobacteria</taxon>
        <taxon>Enterobacterales</taxon>
        <taxon>Yersiniaceae</taxon>
        <taxon>Rouxiella</taxon>
    </lineage>
</organism>
<evidence type="ECO:0000256" key="15">
    <source>
        <dbReference type="ARBA" id="ARBA00023063"/>
    </source>
</evidence>
<dbReference type="GO" id="GO:0008942">
    <property type="term" value="F:nitrite reductase [NAD(P)H] activity"/>
    <property type="evidence" value="ECO:0007669"/>
    <property type="project" value="InterPro"/>
</dbReference>
<keyword evidence="13" id="KW-0408">Iron</keyword>
<dbReference type="InterPro" id="IPR005117">
    <property type="entry name" value="NiRdtase/SiRdtase_haem-b_fer"/>
</dbReference>
<dbReference type="PANTHER" id="PTHR43809:SF1">
    <property type="entry name" value="NITRITE REDUCTASE (NADH) LARGE SUBUNIT"/>
    <property type="match status" value="1"/>
</dbReference>
<dbReference type="CDD" id="cd19943">
    <property type="entry name" value="NirB_Fer2_BFD-like_1"/>
    <property type="match status" value="1"/>
</dbReference>
<dbReference type="InterPro" id="IPR012748">
    <property type="entry name" value="Rieske-like_NirD"/>
</dbReference>
<dbReference type="Gene3D" id="3.30.413.10">
    <property type="entry name" value="Sulfite Reductase Hemoprotein, domain 1"/>
    <property type="match status" value="1"/>
</dbReference>
<proteinExistence type="inferred from homology"/>
<comment type="similarity">
    <text evidence="5">Belongs to the nitrite and sulfite reductase 4Fe-4S domain family.</text>
</comment>
<evidence type="ECO:0000259" key="18">
    <source>
        <dbReference type="PROSITE" id="PS51296"/>
    </source>
</evidence>
<gene>
    <name evidence="19" type="primary">nirD</name>
    <name evidence="19" type="ORF">GW590_14925</name>
</gene>
<keyword evidence="9" id="KW-0001">2Fe-2S</keyword>
<dbReference type="PROSITE" id="PS00365">
    <property type="entry name" value="NIR_SIR"/>
    <property type="match status" value="1"/>
</dbReference>
<dbReference type="UniPathway" id="UPA00653"/>
<evidence type="ECO:0000256" key="17">
    <source>
        <dbReference type="ARBA" id="ARBA00064211"/>
    </source>
</evidence>
<comment type="cofactor">
    <cofactor evidence="3">
        <name>FAD</name>
        <dbReference type="ChEBI" id="CHEBI:57692"/>
    </cofactor>
</comment>
<dbReference type="InterPro" id="IPR006066">
    <property type="entry name" value="NO2/SO3_Rdtase_FeS/sirohaem_BS"/>
</dbReference>
<dbReference type="InterPro" id="IPR041575">
    <property type="entry name" value="Rubredoxin_C"/>
</dbReference>
<evidence type="ECO:0000256" key="4">
    <source>
        <dbReference type="ARBA" id="ARBA00005096"/>
    </source>
</evidence>
<keyword evidence="14" id="KW-0411">Iron-sulfur</keyword>
<dbReference type="Pfam" id="PF04324">
    <property type="entry name" value="Fer2_BFD"/>
    <property type="match status" value="1"/>
</dbReference>
<sequence>MNKTDLLVIGNGMAGVRLVERLCQLAADRYRITLLGEEPQTAYNRILLTPVLSGEKAFTDIITHQAEWYKRHNVTFFAGQRVTHLSPQNQQVYCGERAFHYDHLVLATGSQPFMPPLPGADLPGIFAFRSQGDVENILAGLRPAMPVVVIGGGVLGIETAAALALRGVQVTLVQRGPYLMDSQLDAQAAGHLEQLLAERGITTLTGAETRRYIGNPQGKLCAVELADGRRLSAELVVVAAGVRPSIALAQVAGVACQRGILVDHELRTSHPQISAIGECCQLGEQTFGLLAPCWQQAERLAARLAGVASQPYQQHPVPLRLKVTGIDLYCAGQLQGDPASVVQKSWDPLAGHYRRLLLVDQQLKGVLLLGDATAGPDYLSQLDMPAMPGTALNVFSADNTLASSQPNDNDRLSPGVTRSEAMSKPVMVVAGHGMVSHHFLQQLVSRQLQQKYQIIVFAEETTAAYDRVHLSEFFSGRSAESLSMVEPGFFEQNGIELRLGHVIEHIDRQCRVVVDRQGRQTAYDLLVLATGSFPFVPPIPGNDGPGCLVYRTLEDLAAIRACADRGKVGVVIGGGLLGLEAANALTLLGLETHVVEFAPRLMGVQLDEGGASMLRQKIEALGVQVHTGKETRAIISGEQHDYCLSFADGERLETDLVLFSAGIRPRDQLAREAGLSVGTRGGIVIDDRCRTSDPTIFAIGECALWNGQIFGLVAPGYQMARTLADTLAGSEAAFKGADMSTKLKLLGVEVASVGDAHGRTAGSQSYSWIDGPAEVYKKIVVSADGTRLLGAVLVGDSSEYSALLQMMLNDLPLPANPQSLILPATAGGGAASLGVAALPASAQICSCHNVSKGDICAAVQEGCSDMAAIKSCTKAATGCGGCATLTRQVMEFALTELGVEVDRHLCEHFAFSRQELYHLVRIGNITHFDQLMAKHGQGQGCEICKPAVGSILASCWNEYLLKPQHLPLQDTNDRFFANIQKDGTYSVVPRVPAGEITPDGLIAIGQVAKRYQLYSKITGGQRIDLFGARLEQLPEIWQQLIDAGFETGHAYGKSLRTVKSCVGSNWCRYGVQDSTSLALELEHRYKGLRSPHKIKMAVSGCTRECAEAQSKDVGVIATEKGWNLYVCGNGGMKPRHADLLARDISTAQLIRTVDRFLMFYIRTADRLQRTSSWLDNLQGGLDYLRRVVLEDSLHIGDELEAEMQAVVASYQCEWQTTLSDADRLTLFKPFVNSDIADEAVINVMERQQWRPATAAERAVHATTTLSEPLAGWVALCPLSAIPANAGMAARMGDQQIALFYLPAHPQQVFALENREPDTTANVLARGLVGDVHGEPVVISPLYKQRFSLLDGRSLDASPHSLRVWPVRIDQGRVWVQASPLSPAFGTANRLALGEQVSQ</sequence>
<dbReference type="Gene3D" id="1.10.10.1100">
    <property type="entry name" value="BFD-like [2Fe-2S]-binding domain"/>
    <property type="match status" value="1"/>
</dbReference>
<keyword evidence="8" id="KW-0285">Flavoprotein</keyword>
<dbReference type="InterPro" id="IPR045854">
    <property type="entry name" value="NO2/SO3_Rdtase_4Fe4S_sf"/>
</dbReference>
<keyword evidence="15" id="KW-0534">Nitrate assimilation</keyword>
<name>A0A848MPY7_9GAMM</name>
<dbReference type="RefSeq" id="WP_169403849.1">
    <property type="nucleotide sequence ID" value="NZ_JAADJU010000007.1"/>
</dbReference>
<dbReference type="InterPro" id="IPR007419">
    <property type="entry name" value="BFD-like_2Fe2S-bd_dom"/>
</dbReference>
<comment type="cofactor">
    <cofactor evidence="1">
        <name>siroheme</name>
        <dbReference type="ChEBI" id="CHEBI:60052"/>
    </cofactor>
</comment>
<dbReference type="Pfam" id="PF07992">
    <property type="entry name" value="Pyr_redox_2"/>
    <property type="match status" value="2"/>
</dbReference>
<dbReference type="GO" id="GO:0050661">
    <property type="term" value="F:NADP binding"/>
    <property type="evidence" value="ECO:0007669"/>
    <property type="project" value="InterPro"/>
</dbReference>
<dbReference type="PRINTS" id="PR00368">
    <property type="entry name" value="FADPNR"/>
</dbReference>
<evidence type="ECO:0000256" key="8">
    <source>
        <dbReference type="ARBA" id="ARBA00022630"/>
    </source>
</evidence>
<accession>A0A848MPY7</accession>
<dbReference type="GO" id="GO:0042128">
    <property type="term" value="P:nitrate assimilation"/>
    <property type="evidence" value="ECO:0007669"/>
    <property type="project" value="UniProtKB-UniPathway"/>
</dbReference>
<dbReference type="Gene3D" id="3.50.50.60">
    <property type="entry name" value="FAD/NAD(P)-binding domain"/>
    <property type="match status" value="4"/>
</dbReference>
<dbReference type="PROSITE" id="PS51296">
    <property type="entry name" value="RIESKE"/>
    <property type="match status" value="1"/>
</dbReference>
<dbReference type="Pfam" id="PF01077">
    <property type="entry name" value="NIR_SIR"/>
    <property type="match status" value="1"/>
</dbReference>
<keyword evidence="20" id="KW-1185">Reference proteome</keyword>
<evidence type="ECO:0000256" key="10">
    <source>
        <dbReference type="ARBA" id="ARBA00022723"/>
    </source>
</evidence>
<reference evidence="19 20" key="1">
    <citation type="submission" date="2020-01" db="EMBL/GenBank/DDBJ databases">
        <authorList>
            <person name="Lee S.D."/>
        </authorList>
    </citation>
    <scope>NUCLEOTIDE SEQUENCE [LARGE SCALE GENOMIC DNA]</scope>
    <source>
        <strain evidence="19 20">SAP-1</strain>
    </source>
</reference>
<dbReference type="FunFam" id="3.30.413.10:FF:000007">
    <property type="entry name" value="Nitrite reductase [NAD(P)H] large subunit"/>
    <property type="match status" value="1"/>
</dbReference>
<evidence type="ECO:0000256" key="6">
    <source>
        <dbReference type="ARBA" id="ARBA00022485"/>
    </source>
</evidence>
<dbReference type="InterPro" id="IPR006067">
    <property type="entry name" value="NO2/SO3_Rdtase_4Fe4S_dom"/>
</dbReference>
<dbReference type="InterPro" id="IPR012744">
    <property type="entry name" value="Nitri_red_NirB"/>
</dbReference>
<feature type="domain" description="Rieske" evidence="18">
    <location>
        <begin position="1273"/>
        <end position="1375"/>
    </location>
</feature>
<comment type="subunit">
    <text evidence="17">Homodimer which associates with NirD.</text>
</comment>
<evidence type="ECO:0000256" key="2">
    <source>
        <dbReference type="ARBA" id="ARBA00001966"/>
    </source>
</evidence>
<evidence type="ECO:0000256" key="16">
    <source>
        <dbReference type="ARBA" id="ARBA00034078"/>
    </source>
</evidence>
<dbReference type="Gene3D" id="3.30.390.30">
    <property type="match status" value="2"/>
</dbReference>
<dbReference type="FunFam" id="1.10.10.1100:FF:000002">
    <property type="entry name" value="Nitrite reductase large subunit"/>
    <property type="match status" value="1"/>
</dbReference>
<keyword evidence="12" id="KW-0560">Oxidoreductase</keyword>
<evidence type="ECO:0000256" key="14">
    <source>
        <dbReference type="ARBA" id="ARBA00023014"/>
    </source>
</evidence>
<keyword evidence="7" id="KW-0349">Heme</keyword>
<evidence type="ECO:0000313" key="20">
    <source>
        <dbReference type="Proteomes" id="UP000585363"/>
    </source>
</evidence>
<dbReference type="GO" id="GO:0020037">
    <property type="term" value="F:heme binding"/>
    <property type="evidence" value="ECO:0007669"/>
    <property type="project" value="InterPro"/>
</dbReference>
<dbReference type="NCBIfam" id="TIGR02378">
    <property type="entry name" value="nirD_assim_sml"/>
    <property type="match status" value="1"/>
</dbReference>
<dbReference type="InterPro" id="IPR041854">
    <property type="entry name" value="BFD-like_2Fe2S-bd_dom_sf"/>
</dbReference>
<dbReference type="NCBIfam" id="NF011565">
    <property type="entry name" value="PRK14989.1"/>
    <property type="match status" value="1"/>
</dbReference>